<dbReference type="RefSeq" id="WP_328279660.1">
    <property type="nucleotide sequence ID" value="NZ_JARTLD010000044.1"/>
</dbReference>
<feature type="transmembrane region" description="Helical" evidence="7">
    <location>
        <begin position="98"/>
        <end position="122"/>
    </location>
</feature>
<feature type="transmembrane region" description="Helical" evidence="7">
    <location>
        <begin position="292"/>
        <end position="311"/>
    </location>
</feature>
<keyword evidence="3" id="KW-1003">Cell membrane</keyword>
<feature type="transmembrane region" description="Helical" evidence="7">
    <location>
        <begin position="37"/>
        <end position="55"/>
    </location>
</feature>
<protein>
    <submittedName>
        <fullName evidence="8">AEC family transporter</fullName>
    </submittedName>
</protein>
<comment type="subcellular location">
    <subcellularLocation>
        <location evidence="1">Membrane</location>
        <topology evidence="1">Multi-pass membrane protein</topology>
    </subcellularLocation>
</comment>
<evidence type="ECO:0000313" key="8">
    <source>
        <dbReference type="EMBL" id="MED5018979.1"/>
    </source>
</evidence>
<organism evidence="8 9">
    <name type="scientific">Paenibacillus chibensis</name>
    <dbReference type="NCBI Taxonomy" id="59846"/>
    <lineage>
        <taxon>Bacteria</taxon>
        <taxon>Bacillati</taxon>
        <taxon>Bacillota</taxon>
        <taxon>Bacilli</taxon>
        <taxon>Bacillales</taxon>
        <taxon>Paenibacillaceae</taxon>
        <taxon>Paenibacillus</taxon>
    </lineage>
</organism>
<sequence length="312" mass="33175">MLSTFIHTLYQVFLPISLPVIGGALIKRFKSIETKPLSTLSLYLLSPALIFETLMHADISYGDVTQTVMFTVLNMLLLWGLAAMLGKTLLLPAAERAGLTLVALFTNCVNYGLPLVLLAFGQAGLDKASVYVILQIIIVNTIGVYFAARSHFSMKQAVLSIFKLPSVYAAVLAILLRTSGVLLPPSLEEGVSMVSGAYSSVALFILGAQMVSVNAGSSGRAVYTAASQKAFYAGMALRLVLSPLASALLLLIIGIHGTLFNVILILSSMPAAVNAVILAEQFDAAPKIVTRCILWTTLASFLVLPLLIGILS</sequence>
<evidence type="ECO:0000256" key="4">
    <source>
        <dbReference type="ARBA" id="ARBA00022692"/>
    </source>
</evidence>
<name>A0ABU6PXD7_9BACL</name>
<feature type="transmembrane region" description="Helical" evidence="7">
    <location>
        <begin position="230"/>
        <end position="253"/>
    </location>
</feature>
<evidence type="ECO:0000256" key="1">
    <source>
        <dbReference type="ARBA" id="ARBA00004141"/>
    </source>
</evidence>
<dbReference type="EMBL" id="JARTLD010000044">
    <property type="protein sequence ID" value="MED5018979.1"/>
    <property type="molecule type" value="Genomic_DNA"/>
</dbReference>
<dbReference type="PANTHER" id="PTHR36838:SF1">
    <property type="entry name" value="SLR1864 PROTEIN"/>
    <property type="match status" value="1"/>
</dbReference>
<evidence type="ECO:0000313" key="9">
    <source>
        <dbReference type="Proteomes" id="UP001343257"/>
    </source>
</evidence>
<evidence type="ECO:0000256" key="3">
    <source>
        <dbReference type="ARBA" id="ARBA00022475"/>
    </source>
</evidence>
<feature type="transmembrane region" description="Helical" evidence="7">
    <location>
        <begin position="157"/>
        <end position="176"/>
    </location>
</feature>
<evidence type="ECO:0000256" key="6">
    <source>
        <dbReference type="ARBA" id="ARBA00023136"/>
    </source>
</evidence>
<feature type="transmembrane region" description="Helical" evidence="7">
    <location>
        <begin position="67"/>
        <end position="86"/>
    </location>
</feature>
<keyword evidence="5 7" id="KW-1133">Transmembrane helix</keyword>
<keyword evidence="6 7" id="KW-0472">Membrane</keyword>
<comment type="caution">
    <text evidence="8">The sequence shown here is derived from an EMBL/GenBank/DDBJ whole genome shotgun (WGS) entry which is preliminary data.</text>
</comment>
<feature type="transmembrane region" description="Helical" evidence="7">
    <location>
        <begin position="128"/>
        <end position="148"/>
    </location>
</feature>
<accession>A0ABU6PXD7</accession>
<feature type="transmembrane region" description="Helical" evidence="7">
    <location>
        <begin position="6"/>
        <end position="25"/>
    </location>
</feature>
<reference evidence="8 9" key="1">
    <citation type="submission" date="2023-03" db="EMBL/GenBank/DDBJ databases">
        <title>Bacillus Genome Sequencing.</title>
        <authorList>
            <person name="Dunlap C."/>
        </authorList>
    </citation>
    <scope>NUCLEOTIDE SEQUENCE [LARGE SCALE GENOMIC DNA]</scope>
    <source>
        <strain evidence="8 9">NRS-52</strain>
    </source>
</reference>
<evidence type="ECO:0000256" key="2">
    <source>
        <dbReference type="ARBA" id="ARBA00022448"/>
    </source>
</evidence>
<evidence type="ECO:0000256" key="5">
    <source>
        <dbReference type="ARBA" id="ARBA00022989"/>
    </source>
</evidence>
<feature type="transmembrane region" description="Helical" evidence="7">
    <location>
        <begin position="259"/>
        <end position="280"/>
    </location>
</feature>
<evidence type="ECO:0000256" key="7">
    <source>
        <dbReference type="SAM" id="Phobius"/>
    </source>
</evidence>
<keyword evidence="4 7" id="KW-0812">Transmembrane</keyword>
<dbReference type="Proteomes" id="UP001343257">
    <property type="component" value="Unassembled WGS sequence"/>
</dbReference>
<gene>
    <name evidence="8" type="ORF">P9847_16835</name>
</gene>
<dbReference type="PANTHER" id="PTHR36838">
    <property type="entry name" value="AUXIN EFFLUX CARRIER FAMILY PROTEIN"/>
    <property type="match status" value="1"/>
</dbReference>
<dbReference type="Pfam" id="PF03547">
    <property type="entry name" value="Mem_trans"/>
    <property type="match status" value="2"/>
</dbReference>
<proteinExistence type="predicted"/>
<keyword evidence="2" id="KW-0813">Transport</keyword>
<feature type="transmembrane region" description="Helical" evidence="7">
    <location>
        <begin position="196"/>
        <end position="218"/>
    </location>
</feature>
<dbReference type="InterPro" id="IPR004776">
    <property type="entry name" value="Mem_transp_PIN-like"/>
</dbReference>
<keyword evidence="9" id="KW-1185">Reference proteome</keyword>